<organism evidence="1">
    <name type="scientific">marine sediment metagenome</name>
    <dbReference type="NCBI Taxonomy" id="412755"/>
    <lineage>
        <taxon>unclassified sequences</taxon>
        <taxon>metagenomes</taxon>
        <taxon>ecological metagenomes</taxon>
    </lineage>
</organism>
<dbReference type="InterPro" id="IPR003737">
    <property type="entry name" value="GlcNAc_PI_deacetylase-related"/>
</dbReference>
<dbReference type="PANTHER" id="PTHR12993">
    <property type="entry name" value="N-ACETYLGLUCOSAMINYL-PHOSPHATIDYLINOSITOL DE-N-ACETYLASE-RELATED"/>
    <property type="match status" value="1"/>
</dbReference>
<proteinExistence type="predicted"/>
<sequence length="220" mass="24211">MESIVCLAAHPDDLAFCMGGTLLLLKDHCRIHVLCATKGERGLDGQGLDETAAIREKEEQAACDILGAELTFLGRIDREVFADEPTCRLVAKAVDRIAPSALFALWSIDSHPDHAAVSEIARKAVFLARTPPPLVYYEAAIGTQTTQFRPDVYVDITAVMDRKNELIRCHACQNPDDALVQWNLAQFRHRGAEAGCEYAEGFKLTRPIKMTPDALLAHLA</sequence>
<comment type="caution">
    <text evidence="1">The sequence shown here is derived from an EMBL/GenBank/DDBJ whole genome shotgun (WGS) entry which is preliminary data.</text>
</comment>
<reference evidence="1" key="1">
    <citation type="journal article" date="2015" name="Nature">
        <title>Complex archaea that bridge the gap between prokaryotes and eukaryotes.</title>
        <authorList>
            <person name="Spang A."/>
            <person name="Saw J.H."/>
            <person name="Jorgensen S.L."/>
            <person name="Zaremba-Niedzwiedzka K."/>
            <person name="Martijn J."/>
            <person name="Lind A.E."/>
            <person name="van Eijk R."/>
            <person name="Schleper C."/>
            <person name="Guy L."/>
            <person name="Ettema T.J."/>
        </authorList>
    </citation>
    <scope>NUCLEOTIDE SEQUENCE</scope>
</reference>
<dbReference type="PANTHER" id="PTHR12993:SF11">
    <property type="entry name" value="N-ACETYLGLUCOSAMINYL-PHOSPHATIDYLINOSITOL DE-N-ACETYLASE"/>
    <property type="match status" value="1"/>
</dbReference>
<accession>A0A0F9NDI1</accession>
<dbReference type="AlphaFoldDB" id="A0A0F9NDI1"/>
<name>A0A0F9NDI1_9ZZZZ</name>
<dbReference type="SUPFAM" id="SSF102588">
    <property type="entry name" value="LmbE-like"/>
    <property type="match status" value="1"/>
</dbReference>
<dbReference type="Gene3D" id="3.40.50.10320">
    <property type="entry name" value="LmbE-like"/>
    <property type="match status" value="1"/>
</dbReference>
<dbReference type="EMBL" id="LAZR01007201">
    <property type="protein sequence ID" value="KKM86780.1"/>
    <property type="molecule type" value="Genomic_DNA"/>
</dbReference>
<dbReference type="Pfam" id="PF02585">
    <property type="entry name" value="PIG-L"/>
    <property type="match status" value="1"/>
</dbReference>
<protein>
    <submittedName>
        <fullName evidence="1">Uncharacterized protein</fullName>
    </submittedName>
</protein>
<dbReference type="InterPro" id="IPR024078">
    <property type="entry name" value="LmbE-like_dom_sf"/>
</dbReference>
<dbReference type="GO" id="GO:0016811">
    <property type="term" value="F:hydrolase activity, acting on carbon-nitrogen (but not peptide) bonds, in linear amides"/>
    <property type="evidence" value="ECO:0007669"/>
    <property type="project" value="TreeGrafter"/>
</dbReference>
<evidence type="ECO:0000313" key="1">
    <source>
        <dbReference type="EMBL" id="KKM86780.1"/>
    </source>
</evidence>
<gene>
    <name evidence="1" type="ORF">LCGC14_1275580</name>
</gene>